<keyword evidence="4" id="KW-1185">Reference proteome</keyword>
<reference evidence="2 3" key="2">
    <citation type="submission" date="2020-05" db="EMBL/GenBank/DDBJ databases">
        <authorList>
            <person name="Campoy J."/>
            <person name="Schneeberger K."/>
            <person name="Spophaly S."/>
        </authorList>
    </citation>
    <scope>NUCLEOTIDE SEQUENCE [LARGE SCALE GENOMIC DNA]</scope>
    <source>
        <strain evidence="2">PruArmRojPasFocal</strain>
    </source>
</reference>
<dbReference type="Proteomes" id="UP000507222">
    <property type="component" value="Unassembled WGS sequence"/>
</dbReference>
<dbReference type="EMBL" id="CAEKKB010000008">
    <property type="protein sequence ID" value="CAB4319751.1"/>
    <property type="molecule type" value="Genomic_DNA"/>
</dbReference>
<evidence type="ECO:0000313" key="1">
    <source>
        <dbReference type="EMBL" id="CAB4289356.1"/>
    </source>
</evidence>
<reference evidence="4" key="1">
    <citation type="journal article" date="2020" name="Genome Biol.">
        <title>Gamete binning: chromosome-level and haplotype-resolved genome assembly enabled by high-throughput single-cell sequencing of gamete genomes.</title>
        <authorList>
            <person name="Campoy J.A."/>
            <person name="Sun H."/>
            <person name="Goel M."/>
            <person name="Jiao W.-B."/>
            <person name="Folz-Donahue K."/>
            <person name="Wang N."/>
            <person name="Rubio M."/>
            <person name="Liu C."/>
            <person name="Kukat C."/>
            <person name="Ruiz D."/>
            <person name="Huettel B."/>
            <person name="Schneeberger K."/>
        </authorList>
    </citation>
    <scope>NUCLEOTIDE SEQUENCE [LARGE SCALE GENOMIC DNA]</scope>
    <source>
        <strain evidence="4">cv. Rojo Pasion</strain>
    </source>
</reference>
<organism evidence="2 4">
    <name type="scientific">Prunus armeniaca</name>
    <name type="common">Apricot</name>
    <name type="synonym">Armeniaca vulgaris</name>
    <dbReference type="NCBI Taxonomy" id="36596"/>
    <lineage>
        <taxon>Eukaryota</taxon>
        <taxon>Viridiplantae</taxon>
        <taxon>Streptophyta</taxon>
        <taxon>Embryophyta</taxon>
        <taxon>Tracheophyta</taxon>
        <taxon>Spermatophyta</taxon>
        <taxon>Magnoliopsida</taxon>
        <taxon>eudicotyledons</taxon>
        <taxon>Gunneridae</taxon>
        <taxon>Pentapetalae</taxon>
        <taxon>rosids</taxon>
        <taxon>fabids</taxon>
        <taxon>Rosales</taxon>
        <taxon>Rosaceae</taxon>
        <taxon>Amygdaloideae</taxon>
        <taxon>Amygdaleae</taxon>
        <taxon>Prunus</taxon>
    </lineage>
</organism>
<name>A0A6J5Y2V3_PRUAR</name>
<proteinExistence type="predicted"/>
<evidence type="ECO:0000313" key="2">
    <source>
        <dbReference type="EMBL" id="CAB4319751.1"/>
    </source>
</evidence>
<evidence type="ECO:0000313" key="4">
    <source>
        <dbReference type="Proteomes" id="UP000507245"/>
    </source>
</evidence>
<dbReference type="OrthoDB" id="1730237at2759"/>
<accession>A0A6J5Y2V3</accession>
<sequence length="135" mass="15434">MVYVNSKEILSFQHLMQSKSSTLEKVKPHIDIQGKERPRCDLREGVCSSRIVDECSESTPREGIILHSMNKEKKKKIGQTTFQVILTGEKYRQKVERNESGQPIGEVSVRFSTTLGIIVRECVLKNQAWTLLMVI</sequence>
<gene>
    <name evidence="1" type="ORF">CURHAP_LOCUS47953</name>
    <name evidence="2" type="ORF">ORAREDHAP_LOCUS47347</name>
</gene>
<dbReference type="Proteomes" id="UP000507245">
    <property type="component" value="Unassembled WGS sequence"/>
</dbReference>
<dbReference type="AlphaFoldDB" id="A0A6J5Y2V3"/>
<protein>
    <submittedName>
        <fullName evidence="2">Uncharacterized protein</fullName>
    </submittedName>
</protein>
<evidence type="ECO:0000313" key="3">
    <source>
        <dbReference type="Proteomes" id="UP000507222"/>
    </source>
</evidence>
<dbReference type="EMBL" id="CAEKDK010000008">
    <property type="protein sequence ID" value="CAB4289356.1"/>
    <property type="molecule type" value="Genomic_DNA"/>
</dbReference>